<dbReference type="EMBL" id="LLXX01000021">
    <property type="protein sequence ID" value="KRR13277.1"/>
    <property type="molecule type" value="Genomic_DNA"/>
</dbReference>
<dbReference type="SMART" id="SM00248">
    <property type="entry name" value="ANK"/>
    <property type="match status" value="5"/>
</dbReference>
<dbReference type="AlphaFoldDB" id="A0A0R3M6I9"/>
<dbReference type="SUPFAM" id="SSF48403">
    <property type="entry name" value="Ankyrin repeat"/>
    <property type="match status" value="1"/>
</dbReference>
<evidence type="ECO:0000313" key="3">
    <source>
        <dbReference type="EMBL" id="KRR13277.1"/>
    </source>
</evidence>
<dbReference type="InterPro" id="IPR050745">
    <property type="entry name" value="Multifunctional_regulatory"/>
</dbReference>
<evidence type="ECO:0000313" key="4">
    <source>
        <dbReference type="Proteomes" id="UP000051913"/>
    </source>
</evidence>
<gene>
    <name evidence="3" type="ORF">CP49_16135</name>
</gene>
<dbReference type="STRING" id="1518501.CQ10_07405"/>
<protein>
    <submittedName>
        <fullName evidence="3">Uncharacterized protein</fullName>
    </submittedName>
</protein>
<sequence length="546" mass="59656">MNRSPDRLNLDHLKKQAKELIRLYRSRDPAAMARFRRALPAASGRGDEDIAALQLRLHDAQSCIAREHGLASWPDLKRYVEVRMAARNERTARVLHWAQLTYSGDVSGVANRANPRVALRILADDTELVAGDPYLACAIGDENALRQATQADPGWVNRAGGPLRLPPLFAVTHSSLLRVEEFRERLHRSAQLLIAAGADVNQHIHSRWPPGSLNEPDQRYPLSALYGAAGSNHAPALTRLLLDAGADPNDGESLYHSLEDPACTRLLLEHGARIAESNAIYRAIDLEDDTAIKLLLQHGGDPNEPARNAPLTDWGSPLAWAIYRRRPRHVKALLDAGADLSRSTPEGLTPYRLALQFGLTDVAALLRAQIDAPDISDEERFVAACARGDEKEARAVALRRPDLPASLSPPQLRLLPDMAAAGADDIVRLMVRLGWPIAVRGGDWDASALNLAVFNGNAALTRFLLEHGAKWTEQHGHGDNACGTLGWASCNEPVEGGDWVGCARALLDHGMPHATAIADDPEWVLIAGKRKQFSDEVTEELLAERA</sequence>
<evidence type="ECO:0000256" key="1">
    <source>
        <dbReference type="ARBA" id="ARBA00022737"/>
    </source>
</evidence>
<keyword evidence="1" id="KW-0677">Repeat</keyword>
<dbReference type="InterPro" id="IPR002110">
    <property type="entry name" value="Ankyrin_rpt"/>
</dbReference>
<proteinExistence type="predicted"/>
<reference evidence="3 4" key="1">
    <citation type="submission" date="2014-03" db="EMBL/GenBank/DDBJ databases">
        <title>Bradyrhizobium valentinum sp. nov., isolated from effective nodules of Lupinus mariae-josephae, a lupine endemic of basic-lime soils in Eastern Spain.</title>
        <authorList>
            <person name="Duran D."/>
            <person name="Rey L."/>
            <person name="Navarro A."/>
            <person name="Busquets A."/>
            <person name="Imperial J."/>
            <person name="Ruiz-Argueso T."/>
        </authorList>
    </citation>
    <scope>NUCLEOTIDE SEQUENCE [LARGE SCALE GENOMIC DNA]</scope>
    <source>
        <strain evidence="3 4">LmjM3</strain>
    </source>
</reference>
<dbReference type="PANTHER" id="PTHR24189">
    <property type="entry name" value="MYOTROPHIN"/>
    <property type="match status" value="1"/>
</dbReference>
<dbReference type="InterPro" id="IPR036770">
    <property type="entry name" value="Ankyrin_rpt-contain_sf"/>
</dbReference>
<accession>A0A0R3M6I9</accession>
<dbReference type="OrthoDB" id="928522at2"/>
<name>A0A0R3M6I9_9BRAD</name>
<dbReference type="RefSeq" id="WP_057848708.1">
    <property type="nucleotide sequence ID" value="NZ_LLXX01000021.1"/>
</dbReference>
<keyword evidence="2" id="KW-0040">ANK repeat</keyword>
<evidence type="ECO:0000256" key="2">
    <source>
        <dbReference type="ARBA" id="ARBA00023043"/>
    </source>
</evidence>
<dbReference type="Proteomes" id="UP000051913">
    <property type="component" value="Unassembled WGS sequence"/>
</dbReference>
<dbReference type="Gene3D" id="1.25.40.20">
    <property type="entry name" value="Ankyrin repeat-containing domain"/>
    <property type="match status" value="3"/>
</dbReference>
<comment type="caution">
    <text evidence="3">The sequence shown here is derived from an EMBL/GenBank/DDBJ whole genome shotgun (WGS) entry which is preliminary data.</text>
</comment>
<keyword evidence="4" id="KW-1185">Reference proteome</keyword>
<organism evidence="3 4">
    <name type="scientific">Bradyrhizobium valentinum</name>
    <dbReference type="NCBI Taxonomy" id="1518501"/>
    <lineage>
        <taxon>Bacteria</taxon>
        <taxon>Pseudomonadati</taxon>
        <taxon>Pseudomonadota</taxon>
        <taxon>Alphaproteobacteria</taxon>
        <taxon>Hyphomicrobiales</taxon>
        <taxon>Nitrobacteraceae</taxon>
        <taxon>Bradyrhizobium</taxon>
    </lineage>
</organism>